<dbReference type="EMBL" id="CP025189">
    <property type="protein sequence ID" value="AWV24704.1"/>
    <property type="molecule type" value="Genomic_DNA"/>
</dbReference>
<accession>A0A4Y1N4H8</accession>
<protein>
    <submittedName>
        <fullName evidence="1">Uncharacterized protein</fullName>
    </submittedName>
</protein>
<name>A0A4Y1N4H8_9PROT</name>
<dbReference type="AlphaFoldDB" id="A0A4Y1N4H8"/>
<gene>
    <name evidence="1" type="ORF">RADP37_05362</name>
</gene>
<proteinExistence type="predicted"/>
<organism evidence="1">
    <name type="scientific">Roseomonas mucosa</name>
    <dbReference type="NCBI Taxonomy" id="207340"/>
    <lineage>
        <taxon>Bacteria</taxon>
        <taxon>Pseudomonadati</taxon>
        <taxon>Pseudomonadota</taxon>
        <taxon>Alphaproteobacteria</taxon>
        <taxon>Acetobacterales</taxon>
        <taxon>Roseomonadaceae</taxon>
        <taxon>Roseomonas</taxon>
    </lineage>
</organism>
<sequence length="75" mass="8322">MSPAENWLVRTILAERPICDTPGCDLPAVAVAGDQTECWACRDVRLKHDLPAVPPSMMEDGIPANRGPMRPRRIR</sequence>
<evidence type="ECO:0000313" key="1">
    <source>
        <dbReference type="EMBL" id="AWV24704.1"/>
    </source>
</evidence>
<reference evidence="1" key="1">
    <citation type="submission" date="2017-12" db="EMBL/GenBank/DDBJ databases">
        <authorList>
            <person name="Martens C."/>
            <person name="Dahlstrom E."/>
            <person name="Barbian K."/>
            <person name="Sykora L."/>
            <person name="Ricklefs S."/>
            <person name="Bruno D."/>
            <person name="Anzick I."/>
            <person name="Myles I."/>
            <person name="Datta S.K."/>
        </authorList>
    </citation>
    <scope>NUCLEOTIDE SEQUENCE</scope>
    <source>
        <strain evidence="1">AD2</strain>
    </source>
</reference>
<dbReference type="RefSeq" id="WP_314214201.1">
    <property type="nucleotide sequence ID" value="NZ_CP025189.1"/>
</dbReference>